<gene>
    <name evidence="5" type="ORF">HY834_14520</name>
</gene>
<sequence length="341" mass="37123">MPTIQDVARHANVSAATVSRVLSSPERVSKATRERVTNSVRETGYTINQAARTLRLQRAKTILTAMPGIGNPFYSTILDAVIKAAATRGYGVLVTGRLGDDPARWLGDYFLSNRADGLLLFDGLLDTRTLHAVAGDGGTLPLVAAYDELPDPQINSVITDNLQAAERAVQHLYDYGHRKIGHISGPSRNTFPNERLIGFRKAIFEHRLESRDDWVVSGDYTMDSGRAAGHHFAGLKDRPTAIFSANDEMAIGAIATLRQHGIECPRDISIIGFDDINVAQNYAPALTTMRQPREDIGRIAAETLINILEGHVINPAPVRVVLQSDLVIRESTARIGAARSG</sequence>
<dbReference type="Proteomes" id="UP000782610">
    <property type="component" value="Unassembled WGS sequence"/>
</dbReference>
<dbReference type="EMBL" id="JACRAF010000040">
    <property type="protein sequence ID" value="MBI4922956.1"/>
    <property type="molecule type" value="Genomic_DNA"/>
</dbReference>
<dbReference type="Pfam" id="PF00356">
    <property type="entry name" value="LacI"/>
    <property type="match status" value="1"/>
</dbReference>
<dbReference type="InterPro" id="IPR000843">
    <property type="entry name" value="HTH_LacI"/>
</dbReference>
<keyword evidence="2 5" id="KW-0238">DNA-binding</keyword>
<dbReference type="InterPro" id="IPR046335">
    <property type="entry name" value="LacI/GalR-like_sensor"/>
</dbReference>
<name>A0A933NZD3_9HYPH</name>
<dbReference type="SMART" id="SM00354">
    <property type="entry name" value="HTH_LACI"/>
    <property type="match status" value="1"/>
</dbReference>
<organism evidence="5 6">
    <name type="scientific">Devosia nanyangense</name>
    <dbReference type="NCBI Taxonomy" id="1228055"/>
    <lineage>
        <taxon>Bacteria</taxon>
        <taxon>Pseudomonadati</taxon>
        <taxon>Pseudomonadota</taxon>
        <taxon>Alphaproteobacteria</taxon>
        <taxon>Hyphomicrobiales</taxon>
        <taxon>Devosiaceae</taxon>
        <taxon>Devosia</taxon>
    </lineage>
</organism>
<keyword evidence="1" id="KW-0805">Transcription regulation</keyword>
<evidence type="ECO:0000259" key="4">
    <source>
        <dbReference type="PROSITE" id="PS50932"/>
    </source>
</evidence>
<accession>A0A933NZD3</accession>
<feature type="domain" description="HTH lacI-type" evidence="4">
    <location>
        <begin position="2"/>
        <end position="56"/>
    </location>
</feature>
<reference evidence="5" key="1">
    <citation type="submission" date="2020-07" db="EMBL/GenBank/DDBJ databases">
        <title>Huge and variable diversity of episymbiotic CPR bacteria and DPANN archaea in groundwater ecosystems.</title>
        <authorList>
            <person name="He C.Y."/>
            <person name="Keren R."/>
            <person name="Whittaker M."/>
            <person name="Farag I.F."/>
            <person name="Doudna J."/>
            <person name="Cate J.H.D."/>
            <person name="Banfield J.F."/>
        </authorList>
    </citation>
    <scope>NUCLEOTIDE SEQUENCE</scope>
    <source>
        <strain evidence="5">NC_groundwater_1586_Pr3_B-0.1um_66_15</strain>
    </source>
</reference>
<dbReference type="PROSITE" id="PS00356">
    <property type="entry name" value="HTH_LACI_1"/>
    <property type="match status" value="1"/>
</dbReference>
<dbReference type="GO" id="GO:0003700">
    <property type="term" value="F:DNA-binding transcription factor activity"/>
    <property type="evidence" value="ECO:0007669"/>
    <property type="project" value="TreeGrafter"/>
</dbReference>
<dbReference type="PRINTS" id="PR00036">
    <property type="entry name" value="HTHLACI"/>
</dbReference>
<evidence type="ECO:0000256" key="1">
    <source>
        <dbReference type="ARBA" id="ARBA00023015"/>
    </source>
</evidence>
<proteinExistence type="predicted"/>
<dbReference type="CDD" id="cd01392">
    <property type="entry name" value="HTH_LacI"/>
    <property type="match status" value="1"/>
</dbReference>
<dbReference type="PANTHER" id="PTHR30146">
    <property type="entry name" value="LACI-RELATED TRANSCRIPTIONAL REPRESSOR"/>
    <property type="match status" value="1"/>
</dbReference>
<dbReference type="Gene3D" id="1.10.260.40">
    <property type="entry name" value="lambda repressor-like DNA-binding domains"/>
    <property type="match status" value="1"/>
</dbReference>
<dbReference type="Gene3D" id="3.40.50.2300">
    <property type="match status" value="2"/>
</dbReference>
<evidence type="ECO:0000313" key="5">
    <source>
        <dbReference type="EMBL" id="MBI4922956.1"/>
    </source>
</evidence>
<evidence type="ECO:0000256" key="2">
    <source>
        <dbReference type="ARBA" id="ARBA00023125"/>
    </source>
</evidence>
<dbReference type="Pfam" id="PF13377">
    <property type="entry name" value="Peripla_BP_3"/>
    <property type="match status" value="1"/>
</dbReference>
<comment type="caution">
    <text evidence="5">The sequence shown here is derived from an EMBL/GenBank/DDBJ whole genome shotgun (WGS) entry which is preliminary data.</text>
</comment>
<dbReference type="SUPFAM" id="SSF53822">
    <property type="entry name" value="Periplasmic binding protein-like I"/>
    <property type="match status" value="1"/>
</dbReference>
<dbReference type="InterPro" id="IPR010982">
    <property type="entry name" value="Lambda_DNA-bd_dom_sf"/>
</dbReference>
<dbReference type="PROSITE" id="PS50932">
    <property type="entry name" value="HTH_LACI_2"/>
    <property type="match status" value="1"/>
</dbReference>
<dbReference type="AlphaFoldDB" id="A0A933NZD3"/>
<dbReference type="GO" id="GO:0000976">
    <property type="term" value="F:transcription cis-regulatory region binding"/>
    <property type="evidence" value="ECO:0007669"/>
    <property type="project" value="TreeGrafter"/>
</dbReference>
<protein>
    <submittedName>
        <fullName evidence="5">LacI family DNA-binding transcriptional regulator</fullName>
    </submittedName>
</protein>
<dbReference type="InterPro" id="IPR028082">
    <property type="entry name" value="Peripla_BP_I"/>
</dbReference>
<evidence type="ECO:0000256" key="3">
    <source>
        <dbReference type="ARBA" id="ARBA00023163"/>
    </source>
</evidence>
<keyword evidence="3" id="KW-0804">Transcription</keyword>
<dbReference type="PANTHER" id="PTHR30146:SF109">
    <property type="entry name" value="HTH-TYPE TRANSCRIPTIONAL REGULATOR GALS"/>
    <property type="match status" value="1"/>
</dbReference>
<evidence type="ECO:0000313" key="6">
    <source>
        <dbReference type="Proteomes" id="UP000782610"/>
    </source>
</evidence>
<dbReference type="SUPFAM" id="SSF47413">
    <property type="entry name" value="lambda repressor-like DNA-binding domains"/>
    <property type="match status" value="1"/>
</dbReference>